<dbReference type="AlphaFoldDB" id="A0A6V8NUV2"/>
<proteinExistence type="predicted"/>
<gene>
    <name evidence="1" type="ORF">HKBW3S03_01838</name>
    <name evidence="2" type="ORF">HKBW3S09_01518</name>
</gene>
<organism evidence="2 4">
    <name type="scientific">Candidatus Hakubella thermalkaliphila</name>
    <dbReference type="NCBI Taxonomy" id="2754717"/>
    <lineage>
        <taxon>Bacteria</taxon>
        <taxon>Bacillati</taxon>
        <taxon>Actinomycetota</taxon>
        <taxon>Actinomycetota incertae sedis</taxon>
        <taxon>Candidatus Hakubellales</taxon>
        <taxon>Candidatus Hakubellaceae</taxon>
        <taxon>Candidatus Hakubella</taxon>
    </lineage>
</organism>
<evidence type="ECO:0000313" key="2">
    <source>
        <dbReference type="EMBL" id="GFP24052.1"/>
    </source>
</evidence>
<dbReference type="EMBL" id="BLRU01000372">
    <property type="protein sequence ID" value="GFP20336.1"/>
    <property type="molecule type" value="Genomic_DNA"/>
</dbReference>
<evidence type="ECO:0000313" key="4">
    <source>
        <dbReference type="Proteomes" id="UP000585609"/>
    </source>
</evidence>
<accession>A0A6V8NUV2</accession>
<dbReference type="EMBL" id="BLRW01000313">
    <property type="protein sequence ID" value="GFP24052.1"/>
    <property type="molecule type" value="Genomic_DNA"/>
</dbReference>
<name>A0A6V8NUV2_9ACTN</name>
<comment type="caution">
    <text evidence="2">The sequence shown here is derived from an EMBL/GenBank/DDBJ whole genome shotgun (WGS) entry which is preliminary data.</text>
</comment>
<evidence type="ECO:0000313" key="3">
    <source>
        <dbReference type="Proteomes" id="UP000574717"/>
    </source>
</evidence>
<protein>
    <submittedName>
        <fullName evidence="2">Uncharacterized protein</fullName>
    </submittedName>
</protein>
<sequence>IWEKSHILRLMCSGDSGKGYQEKEGIAHAPRRTTSHENGVIFKGEHIDRGGLAGSVRAQETEDLPLKHRENDLIYGQDILELLGQAVNLDDIHSSTTADSLAFLVRSGPVFPGFYDIMIWNFRGKEFPKKRISHR</sequence>
<feature type="non-terminal residue" evidence="2">
    <location>
        <position position="1"/>
    </location>
</feature>
<reference evidence="3 4" key="1">
    <citation type="journal article" date="2020" name="Front. Microbiol.">
        <title>Single-cell genomics of novel Actinobacteria with the Wood-Ljungdahl pathway discovered in a serpentinizing system.</title>
        <authorList>
            <person name="Merino N."/>
            <person name="Kawai M."/>
            <person name="Boyd E.S."/>
            <person name="Colman D.R."/>
            <person name="McGlynn S.E."/>
            <person name="Nealson K.H."/>
            <person name="Kurokawa K."/>
            <person name="Hongoh Y."/>
        </authorList>
    </citation>
    <scope>NUCLEOTIDE SEQUENCE [LARGE SCALE GENOMIC DNA]</scope>
    <source>
        <strain evidence="1 3">S03</strain>
        <strain evidence="2 4">S09_30</strain>
    </source>
</reference>
<evidence type="ECO:0000313" key="1">
    <source>
        <dbReference type="EMBL" id="GFP20336.1"/>
    </source>
</evidence>
<dbReference type="Proteomes" id="UP000574717">
    <property type="component" value="Unassembled WGS sequence"/>
</dbReference>
<dbReference type="Proteomes" id="UP000585609">
    <property type="component" value="Unassembled WGS sequence"/>
</dbReference>